<dbReference type="Proteomes" id="UP001230005">
    <property type="component" value="Unassembled WGS sequence"/>
</dbReference>
<reference evidence="1 2" key="1">
    <citation type="submission" date="2023-07" db="EMBL/GenBank/DDBJ databases">
        <title>Genomic Encyclopedia of Type Strains, Phase IV (KMG-IV): sequencing the most valuable type-strain genomes for metagenomic binning, comparative biology and taxonomic classification.</title>
        <authorList>
            <person name="Goeker M."/>
        </authorList>
    </citation>
    <scope>NUCLEOTIDE SEQUENCE [LARGE SCALE GENOMIC DNA]</scope>
    <source>
        <strain evidence="1 2">DSM 9768</strain>
    </source>
</reference>
<accession>A0ABU0A1C6</accession>
<keyword evidence="2" id="KW-1185">Reference proteome</keyword>
<dbReference type="EMBL" id="JAUSUG010000025">
    <property type="protein sequence ID" value="MDQ0257287.1"/>
    <property type="molecule type" value="Genomic_DNA"/>
</dbReference>
<evidence type="ECO:0000313" key="1">
    <source>
        <dbReference type="EMBL" id="MDQ0257287.1"/>
    </source>
</evidence>
<comment type="caution">
    <text evidence="1">The sequence shown here is derived from an EMBL/GenBank/DDBJ whole genome shotgun (WGS) entry which is preliminary data.</text>
</comment>
<proteinExistence type="predicted"/>
<sequence length="30" mass="3390">MSEAIAVIIIILLVISTVKVKNFIVKRYSK</sequence>
<gene>
    <name evidence="1" type="ORF">J2S74_004745</name>
</gene>
<name>A0ABU0A1C6_9BACI</name>
<evidence type="ECO:0000313" key="2">
    <source>
        <dbReference type="Proteomes" id="UP001230005"/>
    </source>
</evidence>
<organism evidence="1 2">
    <name type="scientific">Evansella vedderi</name>
    <dbReference type="NCBI Taxonomy" id="38282"/>
    <lineage>
        <taxon>Bacteria</taxon>
        <taxon>Bacillati</taxon>
        <taxon>Bacillota</taxon>
        <taxon>Bacilli</taxon>
        <taxon>Bacillales</taxon>
        <taxon>Bacillaceae</taxon>
        <taxon>Evansella</taxon>
    </lineage>
</organism>
<protein>
    <submittedName>
        <fullName evidence="1">Uncharacterized protein</fullName>
    </submittedName>
</protein>